<protein>
    <submittedName>
        <fullName evidence="5">Transporter substrate-binding domain-containing protein</fullName>
    </submittedName>
</protein>
<dbReference type="PANTHER" id="PTHR35936">
    <property type="entry name" value="MEMBRANE-BOUND LYTIC MUREIN TRANSGLYCOSYLASE F"/>
    <property type="match status" value="1"/>
</dbReference>
<feature type="domain" description="Solute-binding protein family 3/N-terminal" evidence="4">
    <location>
        <begin position="33"/>
        <end position="247"/>
    </location>
</feature>
<dbReference type="PANTHER" id="PTHR35936:SF25">
    <property type="entry name" value="ABC TRANSPORTER SUBSTRATE-BINDING PROTEIN"/>
    <property type="match status" value="1"/>
</dbReference>
<proteinExistence type="inferred from homology"/>
<reference evidence="5 6" key="1">
    <citation type="submission" date="2022-11" db="EMBL/GenBank/DDBJ databases">
        <title>Spartinivicinus poritis sp. nov., isolated from scleractinian coral Porites lutea.</title>
        <authorList>
            <person name="Zhang G."/>
            <person name="Cai L."/>
            <person name="Wei Q."/>
        </authorList>
    </citation>
    <scope>NUCLEOTIDE SEQUENCE [LARGE SCALE GENOMIC DNA]</scope>
    <source>
        <strain evidence="5 6">A2-2</strain>
    </source>
</reference>
<gene>
    <name evidence="5" type="ORF">ORQ98_02210</name>
</gene>
<dbReference type="Proteomes" id="UP001528823">
    <property type="component" value="Unassembled WGS sequence"/>
</dbReference>
<dbReference type="InterPro" id="IPR001638">
    <property type="entry name" value="Solute-binding_3/MltF_N"/>
</dbReference>
<evidence type="ECO:0000256" key="1">
    <source>
        <dbReference type="ARBA" id="ARBA00010333"/>
    </source>
</evidence>
<sequence length="258" mass="30075">MLVKSVMKFFYIVLTMLSIQANAELNITLSGGEWPPYVSEKLKYNGVTPRLITDVFASVGVKVNYRFQVWARSIEDAKKGRVHGTFLWFKTAEREKEFLFSNQPIGYITFVFFHLKNRQFDWNSFNDLHGLRIGATIGYNYGQEFMDAESNGSLQVVRVKSDLQNLKMLLKNRIDIFPHDLSVGYFEINKFFPKTMVQLFTNHNQPLKKQGAYLLLSNKIEKNKEIMSLFNKGLSKFIDSGKYEKYYFDDLVNNVYAK</sequence>
<name>A0ABT5U339_9GAMM</name>
<feature type="signal peptide" evidence="3">
    <location>
        <begin position="1"/>
        <end position="23"/>
    </location>
</feature>
<evidence type="ECO:0000256" key="3">
    <source>
        <dbReference type="SAM" id="SignalP"/>
    </source>
</evidence>
<feature type="chain" id="PRO_5045643613" evidence="3">
    <location>
        <begin position="24"/>
        <end position="258"/>
    </location>
</feature>
<evidence type="ECO:0000313" key="6">
    <source>
        <dbReference type="Proteomes" id="UP001528823"/>
    </source>
</evidence>
<dbReference type="RefSeq" id="WP_274687144.1">
    <property type="nucleotide sequence ID" value="NZ_JAPMOU010000002.1"/>
</dbReference>
<dbReference type="EMBL" id="JAPMOU010000002">
    <property type="protein sequence ID" value="MDE1460773.1"/>
    <property type="molecule type" value="Genomic_DNA"/>
</dbReference>
<evidence type="ECO:0000256" key="2">
    <source>
        <dbReference type="ARBA" id="ARBA00022729"/>
    </source>
</evidence>
<dbReference type="Gene3D" id="3.40.190.10">
    <property type="entry name" value="Periplasmic binding protein-like II"/>
    <property type="match status" value="2"/>
</dbReference>
<accession>A0ABT5U339</accession>
<comment type="caution">
    <text evidence="5">The sequence shown here is derived from an EMBL/GenBank/DDBJ whole genome shotgun (WGS) entry which is preliminary data.</text>
</comment>
<keyword evidence="6" id="KW-1185">Reference proteome</keyword>
<keyword evidence="2 3" id="KW-0732">Signal</keyword>
<comment type="similarity">
    <text evidence="1">Belongs to the bacterial solute-binding protein 3 family.</text>
</comment>
<dbReference type="Pfam" id="PF00497">
    <property type="entry name" value="SBP_bac_3"/>
    <property type="match status" value="1"/>
</dbReference>
<dbReference type="SUPFAM" id="SSF53850">
    <property type="entry name" value="Periplasmic binding protein-like II"/>
    <property type="match status" value="1"/>
</dbReference>
<evidence type="ECO:0000259" key="4">
    <source>
        <dbReference type="Pfam" id="PF00497"/>
    </source>
</evidence>
<organism evidence="5 6">
    <name type="scientific">Spartinivicinus poritis</name>
    <dbReference type="NCBI Taxonomy" id="2994640"/>
    <lineage>
        <taxon>Bacteria</taxon>
        <taxon>Pseudomonadati</taxon>
        <taxon>Pseudomonadota</taxon>
        <taxon>Gammaproteobacteria</taxon>
        <taxon>Oceanospirillales</taxon>
        <taxon>Zooshikellaceae</taxon>
        <taxon>Spartinivicinus</taxon>
    </lineage>
</organism>
<evidence type="ECO:0000313" key="5">
    <source>
        <dbReference type="EMBL" id="MDE1460773.1"/>
    </source>
</evidence>